<dbReference type="Proteomes" id="UP000286113">
    <property type="component" value="Unassembled WGS sequence"/>
</dbReference>
<dbReference type="InterPro" id="IPR011761">
    <property type="entry name" value="ATP-grasp"/>
</dbReference>
<sequence length="367" mass="41833">MNQVIIIGDSTHNTLSAVRSFGEAHIAQVLILVCHEDTCYVKYSKYLKANNLYVVSELDECMSLLEQLSHVKGQYLMTTFDAAAEWVDAREAKLSEWFLTPCRGKQIGNLFNKAAQCELAKQCGLDVPQSVVYDRETSLDGISLVFPLLTKPLVSSKGAKEDIHICKNIEELKIALQENSHCQKFLLQQFIEKEYEIDAVGVSTNQGVVMGGAIHKYRHWPRLVGAGAFGVFENMDSFNVDVQKIEHFLHASGYHGPFSVEFLHTKEGKNYFMEVNFRNEGLAYASTCAGANLHAYYVDASKKINWKKFRKTYMMNYSIDLLYVKEGDITIWHWLKDFLRTRCFINICFSDLGPVLAYYKHKISGKR</sequence>
<evidence type="ECO:0000313" key="5">
    <source>
        <dbReference type="Proteomes" id="UP000283872"/>
    </source>
</evidence>
<protein>
    <recommendedName>
        <fullName evidence="2">ATP-grasp domain-containing protein</fullName>
    </recommendedName>
</protein>
<comment type="caution">
    <text evidence="3">The sequence shown here is derived from an EMBL/GenBank/DDBJ whole genome shotgun (WGS) entry which is preliminary data.</text>
</comment>
<name>A0A3E5DK26_9BACT</name>
<evidence type="ECO:0000313" key="6">
    <source>
        <dbReference type="Proteomes" id="UP000286113"/>
    </source>
</evidence>
<dbReference type="SUPFAM" id="SSF56059">
    <property type="entry name" value="Glutathione synthetase ATP-binding domain-like"/>
    <property type="match status" value="1"/>
</dbReference>
<organism evidence="3 5">
    <name type="scientific">Segatella copri</name>
    <dbReference type="NCBI Taxonomy" id="165179"/>
    <lineage>
        <taxon>Bacteria</taxon>
        <taxon>Pseudomonadati</taxon>
        <taxon>Bacteroidota</taxon>
        <taxon>Bacteroidia</taxon>
        <taxon>Bacteroidales</taxon>
        <taxon>Prevotellaceae</taxon>
        <taxon>Segatella</taxon>
    </lineage>
</organism>
<proteinExistence type="predicted"/>
<dbReference type="PROSITE" id="PS50975">
    <property type="entry name" value="ATP_GRASP"/>
    <property type="match status" value="1"/>
</dbReference>
<accession>A0A3E5DK26</accession>
<feature type="domain" description="ATP-grasp" evidence="2">
    <location>
        <begin position="117"/>
        <end position="302"/>
    </location>
</feature>
<keyword evidence="1" id="KW-0067">ATP-binding</keyword>
<dbReference type="GO" id="GO:0046872">
    <property type="term" value="F:metal ion binding"/>
    <property type="evidence" value="ECO:0007669"/>
    <property type="project" value="InterPro"/>
</dbReference>
<dbReference type="EMBL" id="QRVN01000001">
    <property type="protein sequence ID" value="RGS48901.1"/>
    <property type="molecule type" value="Genomic_DNA"/>
</dbReference>
<dbReference type="GO" id="GO:0005524">
    <property type="term" value="F:ATP binding"/>
    <property type="evidence" value="ECO:0007669"/>
    <property type="project" value="UniProtKB-UniRule"/>
</dbReference>
<evidence type="ECO:0000313" key="4">
    <source>
        <dbReference type="EMBL" id="RGS48901.1"/>
    </source>
</evidence>
<evidence type="ECO:0000259" key="2">
    <source>
        <dbReference type="PROSITE" id="PS50975"/>
    </source>
</evidence>
<dbReference type="RefSeq" id="WP_117588129.1">
    <property type="nucleotide sequence ID" value="NZ_JBALKP010000051.1"/>
</dbReference>
<dbReference type="Gene3D" id="3.30.470.20">
    <property type="entry name" value="ATP-grasp fold, B domain"/>
    <property type="match status" value="1"/>
</dbReference>
<evidence type="ECO:0000256" key="1">
    <source>
        <dbReference type="PROSITE-ProRule" id="PRU00409"/>
    </source>
</evidence>
<dbReference type="AlphaFoldDB" id="A0A3E5DK26"/>
<evidence type="ECO:0000313" key="3">
    <source>
        <dbReference type="EMBL" id="RGS16520.1"/>
    </source>
</evidence>
<dbReference type="Proteomes" id="UP000283872">
    <property type="component" value="Unassembled WGS sequence"/>
</dbReference>
<dbReference type="EMBL" id="QRVA01000012">
    <property type="protein sequence ID" value="RGS16520.1"/>
    <property type="molecule type" value="Genomic_DNA"/>
</dbReference>
<keyword evidence="1" id="KW-0547">Nucleotide-binding</keyword>
<gene>
    <name evidence="4" type="ORF">DWX90_00030</name>
    <name evidence="3" type="ORF">DWY11_06745</name>
</gene>
<reference evidence="5 6" key="1">
    <citation type="submission" date="2018-08" db="EMBL/GenBank/DDBJ databases">
        <title>A genome reference for cultivated species of the human gut microbiota.</title>
        <authorList>
            <person name="Zou Y."/>
            <person name="Xue W."/>
            <person name="Luo G."/>
        </authorList>
    </citation>
    <scope>NUCLEOTIDE SEQUENCE [LARGE SCALE GENOMIC DNA]</scope>
    <source>
        <strain evidence="4 6">AF22-1</strain>
        <strain evidence="3 5">AF24-12</strain>
    </source>
</reference>